<dbReference type="InterPro" id="IPR012456">
    <property type="entry name" value="DUF1661"/>
</dbReference>
<dbReference type="RefSeq" id="WP_125026600.1">
    <property type="nucleotide sequence ID" value="NZ_BCBV01000109.1"/>
</dbReference>
<dbReference type="EMBL" id="CP116614">
    <property type="protein sequence ID" value="WCG03585.1"/>
    <property type="molecule type" value="Genomic_DNA"/>
</dbReference>
<dbReference type="AlphaFoldDB" id="A0AAE9XKX8"/>
<proteinExistence type="predicted"/>
<organism evidence="1 2">
    <name type="scientific">Porphyromonas gingivalis</name>
    <name type="common">Bacteroides gingivalis</name>
    <dbReference type="NCBI Taxonomy" id="837"/>
    <lineage>
        <taxon>Bacteria</taxon>
        <taxon>Pseudomonadati</taxon>
        <taxon>Bacteroidota</taxon>
        <taxon>Bacteroidia</taxon>
        <taxon>Bacteroidales</taxon>
        <taxon>Porphyromonadaceae</taxon>
        <taxon>Porphyromonas</taxon>
    </lineage>
</organism>
<name>A0AAE9XKX8_PORGN</name>
<sequence>MVRNFFTSRAKAKKFTRHVFPNCKHENFGT</sequence>
<reference evidence="1" key="1">
    <citation type="submission" date="2023-01" db="EMBL/GenBank/DDBJ databases">
        <title>Phages are important unrecognized players in the ecology of the oral pathogen Porphyromonas gingivalis.</title>
        <authorList>
            <person name="Matrishin C.B."/>
            <person name="Kauffman K.M."/>
        </authorList>
    </citation>
    <scope>NUCLEOTIDE SEQUENCE</scope>
    <source>
        <strain evidence="1">ATCC 49417</strain>
    </source>
</reference>
<dbReference type="Pfam" id="PF07877">
    <property type="entry name" value="DUF1661"/>
    <property type="match status" value="1"/>
</dbReference>
<accession>A0AAE9XKX8</accession>
<evidence type="ECO:0000313" key="1">
    <source>
        <dbReference type="EMBL" id="WCG03585.1"/>
    </source>
</evidence>
<protein>
    <submittedName>
        <fullName evidence="1">DUF1661 domain-containing protein</fullName>
    </submittedName>
</protein>
<gene>
    <name evidence="1" type="ORF">NY151_02245</name>
</gene>
<dbReference type="Proteomes" id="UP001179501">
    <property type="component" value="Chromosome"/>
</dbReference>
<evidence type="ECO:0000313" key="2">
    <source>
        <dbReference type="Proteomes" id="UP001179501"/>
    </source>
</evidence>